<reference evidence="1" key="1">
    <citation type="journal article" date="2019" name="Sci. Rep.">
        <title>Draft genome of Tanacetum cinerariifolium, the natural source of mosquito coil.</title>
        <authorList>
            <person name="Yamashiro T."/>
            <person name="Shiraishi A."/>
            <person name="Satake H."/>
            <person name="Nakayama K."/>
        </authorList>
    </citation>
    <scope>NUCLEOTIDE SEQUENCE</scope>
</reference>
<gene>
    <name evidence="1" type="ORF">Tci_925959</name>
</gene>
<feature type="non-terminal residue" evidence="1">
    <location>
        <position position="1"/>
    </location>
</feature>
<evidence type="ECO:0000313" key="1">
    <source>
        <dbReference type="EMBL" id="GFD53990.1"/>
    </source>
</evidence>
<comment type="caution">
    <text evidence="1">The sequence shown here is derived from an EMBL/GenBank/DDBJ whole genome shotgun (WGS) entry which is preliminary data.</text>
</comment>
<accession>A0A699X6A0</accession>
<dbReference type="AlphaFoldDB" id="A0A699X6A0"/>
<protein>
    <submittedName>
        <fullName evidence="1">Uncharacterized protein</fullName>
    </submittedName>
</protein>
<proteinExistence type="predicted"/>
<name>A0A699X6A0_TANCI</name>
<dbReference type="EMBL" id="BKCJ011801044">
    <property type="protein sequence ID" value="GFD53990.1"/>
    <property type="molecule type" value="Genomic_DNA"/>
</dbReference>
<sequence length="60" mass="7328">DYTIVHKPRAVIYRDRNDQKKMRESEVHKFSDGTLQRILEKLDHMVKYFKLFNFNPGMEN</sequence>
<organism evidence="1">
    <name type="scientific">Tanacetum cinerariifolium</name>
    <name type="common">Dalmatian daisy</name>
    <name type="synonym">Chrysanthemum cinerariifolium</name>
    <dbReference type="NCBI Taxonomy" id="118510"/>
    <lineage>
        <taxon>Eukaryota</taxon>
        <taxon>Viridiplantae</taxon>
        <taxon>Streptophyta</taxon>
        <taxon>Embryophyta</taxon>
        <taxon>Tracheophyta</taxon>
        <taxon>Spermatophyta</taxon>
        <taxon>Magnoliopsida</taxon>
        <taxon>eudicotyledons</taxon>
        <taxon>Gunneridae</taxon>
        <taxon>Pentapetalae</taxon>
        <taxon>asterids</taxon>
        <taxon>campanulids</taxon>
        <taxon>Asterales</taxon>
        <taxon>Asteraceae</taxon>
        <taxon>Asteroideae</taxon>
        <taxon>Anthemideae</taxon>
        <taxon>Anthemidinae</taxon>
        <taxon>Tanacetum</taxon>
    </lineage>
</organism>